<dbReference type="GO" id="GO:0016051">
    <property type="term" value="P:carbohydrate biosynthetic process"/>
    <property type="evidence" value="ECO:0007669"/>
    <property type="project" value="InterPro"/>
</dbReference>
<keyword evidence="2" id="KW-0808">Transferase</keyword>
<gene>
    <name evidence="2" type="ORF">BJ994_001981</name>
</gene>
<dbReference type="Gene3D" id="3.90.1210.10">
    <property type="entry name" value="Antifreeze-like/N-acetylneuraminic acid synthase C-terminal domain"/>
    <property type="match status" value="1"/>
</dbReference>
<accession>A0A846RTB0</accession>
<dbReference type="SUPFAM" id="SSF51569">
    <property type="entry name" value="Aldolase"/>
    <property type="match status" value="1"/>
</dbReference>
<organism evidence="2 3">
    <name type="scientific">Arthrobacter pigmenti</name>
    <dbReference type="NCBI Taxonomy" id="271432"/>
    <lineage>
        <taxon>Bacteria</taxon>
        <taxon>Bacillati</taxon>
        <taxon>Actinomycetota</taxon>
        <taxon>Actinomycetes</taxon>
        <taxon>Micrococcales</taxon>
        <taxon>Micrococcaceae</taxon>
        <taxon>Arthrobacter</taxon>
    </lineage>
</organism>
<dbReference type="InterPro" id="IPR057736">
    <property type="entry name" value="SAF_PseI/NeuA/NeuB"/>
</dbReference>
<dbReference type="CDD" id="cd11615">
    <property type="entry name" value="SAF_NeuB_like"/>
    <property type="match status" value="1"/>
</dbReference>
<dbReference type="GO" id="GO:0047444">
    <property type="term" value="F:N-acylneuraminate-9-phosphate synthase activity"/>
    <property type="evidence" value="ECO:0007669"/>
    <property type="project" value="TreeGrafter"/>
</dbReference>
<dbReference type="Gene3D" id="3.20.20.70">
    <property type="entry name" value="Aldolase class I"/>
    <property type="match status" value="1"/>
</dbReference>
<feature type="domain" description="SAF" evidence="1">
    <location>
        <begin position="295"/>
        <end position="351"/>
    </location>
</feature>
<name>A0A846RTB0_9MICC</name>
<dbReference type="EMBL" id="JAATJL010000001">
    <property type="protein sequence ID" value="NJC22905.1"/>
    <property type="molecule type" value="Genomic_DNA"/>
</dbReference>
<dbReference type="EC" id="2.5.1.56" evidence="2"/>
<dbReference type="InterPro" id="IPR051690">
    <property type="entry name" value="PseI-like"/>
</dbReference>
<keyword evidence="3" id="KW-1185">Reference proteome</keyword>
<dbReference type="Pfam" id="PF03102">
    <property type="entry name" value="NeuB"/>
    <property type="match status" value="1"/>
</dbReference>
<reference evidence="2 3" key="1">
    <citation type="submission" date="2020-03" db="EMBL/GenBank/DDBJ databases">
        <title>Sequencing the genomes of 1000 actinobacteria strains.</title>
        <authorList>
            <person name="Klenk H.-P."/>
        </authorList>
    </citation>
    <scope>NUCLEOTIDE SEQUENCE [LARGE SCALE GENOMIC DNA]</scope>
    <source>
        <strain evidence="2 3">DSM 16403</strain>
    </source>
</reference>
<proteinExistence type="predicted"/>
<dbReference type="InterPro" id="IPR013785">
    <property type="entry name" value="Aldolase_TIM"/>
</dbReference>
<comment type="caution">
    <text evidence="2">The sequence shown here is derived from an EMBL/GenBank/DDBJ whole genome shotgun (WGS) entry which is preliminary data.</text>
</comment>
<dbReference type="EC" id="2.5.1.101" evidence="2"/>
<dbReference type="GO" id="GO:0050462">
    <property type="term" value="F:N-acetylneuraminate synthase activity"/>
    <property type="evidence" value="ECO:0007669"/>
    <property type="project" value="UniProtKB-EC"/>
</dbReference>
<evidence type="ECO:0000313" key="3">
    <source>
        <dbReference type="Proteomes" id="UP000547458"/>
    </source>
</evidence>
<sequence length="354" mass="37372">MSNQTGHAESIKFGHHSLGLNEDVFIIAEAGVNHDGDVAVAHQLIDIAADTGANAVKFQTFRPAALVTAGAATTPYQKKAGFSESQSEMLTRLTLPDAAWEELKQHCDERAITFLSTPFDVASAEMLAQIGVPGLKIGSGELTNVPFLRTIAELGIPLIVSTGMGSAEEIHEALEATASAPATVLLHCVSAYPAPLGEANLLAIPAMRRKFRTEIGWSDHTPGSVTAVAATALGATLLEKHITTDRERNGPDHRASLEAAQFADYVSDVRAAKESLGDGRKRRMPSEEDNAHLVRRSYHTVRSIPQGAVITEEDVAILRPEGGMKPSAHVVGAVALRDLPAGVPVAPGSVGKVP</sequence>
<dbReference type="InterPro" id="IPR036732">
    <property type="entry name" value="AFP_Neu5c_C_sf"/>
</dbReference>
<dbReference type="PANTHER" id="PTHR42966">
    <property type="entry name" value="N-ACETYLNEURAMINATE SYNTHASE"/>
    <property type="match status" value="1"/>
</dbReference>
<protein>
    <submittedName>
        <fullName evidence="2">N-acetylneuraminate synthase/N,N'-diacetyllegionaminate synthase</fullName>
        <ecNumber evidence="2">2.5.1.101</ecNumber>
        <ecNumber evidence="2">2.5.1.56</ecNumber>
    </submittedName>
</protein>
<dbReference type="InterPro" id="IPR013974">
    <property type="entry name" value="SAF"/>
</dbReference>
<dbReference type="AlphaFoldDB" id="A0A846RTB0"/>
<dbReference type="SUPFAM" id="SSF51269">
    <property type="entry name" value="AFP III-like domain"/>
    <property type="match status" value="1"/>
</dbReference>
<evidence type="ECO:0000259" key="1">
    <source>
        <dbReference type="SMART" id="SM00858"/>
    </source>
</evidence>
<dbReference type="SMART" id="SM00858">
    <property type="entry name" value="SAF"/>
    <property type="match status" value="1"/>
</dbReference>
<dbReference type="RefSeq" id="WP_167993760.1">
    <property type="nucleotide sequence ID" value="NZ_JAATJL010000001.1"/>
</dbReference>
<dbReference type="InterPro" id="IPR013132">
    <property type="entry name" value="PseI/NeuA/B-like_N"/>
</dbReference>
<dbReference type="PANTHER" id="PTHR42966:SF1">
    <property type="entry name" value="SIALIC ACID SYNTHASE"/>
    <property type="match status" value="1"/>
</dbReference>
<dbReference type="Proteomes" id="UP000547458">
    <property type="component" value="Unassembled WGS sequence"/>
</dbReference>
<evidence type="ECO:0000313" key="2">
    <source>
        <dbReference type="EMBL" id="NJC22905.1"/>
    </source>
</evidence>
<dbReference type="Pfam" id="PF08666">
    <property type="entry name" value="SAF"/>
    <property type="match status" value="1"/>
</dbReference>